<evidence type="ECO:0000313" key="3">
    <source>
        <dbReference type="EMBL" id="KAF7196686.1"/>
    </source>
</evidence>
<dbReference type="InterPro" id="IPR017850">
    <property type="entry name" value="Alkaline_phosphatase_core_sf"/>
</dbReference>
<accession>A0A8H6RUZ0</accession>
<dbReference type="InterPro" id="IPR007312">
    <property type="entry name" value="Phosphoesterase"/>
</dbReference>
<dbReference type="CDD" id="cd16014">
    <property type="entry name" value="PLC"/>
    <property type="match status" value="1"/>
</dbReference>
<comment type="caution">
    <text evidence="3">The sequence shown here is derived from an EMBL/GenBank/DDBJ whole genome shotgun (WGS) entry which is preliminary data.</text>
</comment>
<dbReference type="AlphaFoldDB" id="A0A8H6RUZ0"/>
<feature type="region of interest" description="Disordered" evidence="2">
    <location>
        <begin position="1"/>
        <end position="35"/>
    </location>
</feature>
<sequence>MEANVDHKVDPVSRGDNGWDANHAALNGDKNNNWPPGNTPWSWAHFERKDIPNHFAIAEGYTVGDMYQESVIASTNPNRVSWVGGTINAPGSPPSPDAGGMYIDNNETPRCEKARLNCYPLKWKTTPEYLQAAGVSWQLYQDTNNFDDNPLAWFEQFQKAANGSELQKRGMAYTGLVQFYNDAASGNLPAVSYIVGPTELSEHQPYTPRDGGWLQQKIVDVVTASPKYNSTALIISYDETGGWGDHVTPYHSPQGTAGEWVQDPFGFAGHTYTGPGFRLPFYIISPWTRGGNVYTEHCDHSSQILFLEKWLAAKGKPFTQHEMNAWRRANMADLTKAFDFEHPNYSIPKMPNASYPSTDKKGKWNGYSVCESQHKTTRPPVPYGIQNETTALATEQGFKAMRGDPTEGRYLVFEANGQALTNSKGLLVGSQSKPKHDAKEQRFILHQQGETKFTITSAADGKAFKGLDGIYTIVDLGRGEGYTIQDTASQKYIALDSQGKVTMSKAPTGFAAFSVTYDQ</sequence>
<feature type="compositionally biased region" description="Basic and acidic residues" evidence="2">
    <location>
        <begin position="1"/>
        <end position="13"/>
    </location>
</feature>
<organism evidence="3 4">
    <name type="scientific">Pseudocercospora fuligena</name>
    <dbReference type="NCBI Taxonomy" id="685502"/>
    <lineage>
        <taxon>Eukaryota</taxon>
        <taxon>Fungi</taxon>
        <taxon>Dikarya</taxon>
        <taxon>Ascomycota</taxon>
        <taxon>Pezizomycotina</taxon>
        <taxon>Dothideomycetes</taxon>
        <taxon>Dothideomycetidae</taxon>
        <taxon>Mycosphaerellales</taxon>
        <taxon>Mycosphaerellaceae</taxon>
        <taxon>Pseudocercospora</taxon>
    </lineage>
</organism>
<dbReference type="PANTHER" id="PTHR31956">
    <property type="entry name" value="NON-SPECIFIC PHOSPHOLIPASE C4-RELATED"/>
    <property type="match status" value="1"/>
</dbReference>
<gene>
    <name evidence="3" type="ORF">HII31_02056</name>
</gene>
<proteinExistence type="predicted"/>
<evidence type="ECO:0000313" key="4">
    <source>
        <dbReference type="Proteomes" id="UP000660729"/>
    </source>
</evidence>
<evidence type="ECO:0000256" key="2">
    <source>
        <dbReference type="SAM" id="MobiDB-lite"/>
    </source>
</evidence>
<dbReference type="Proteomes" id="UP000660729">
    <property type="component" value="Unassembled WGS sequence"/>
</dbReference>
<dbReference type="GO" id="GO:0042578">
    <property type="term" value="F:phosphoric ester hydrolase activity"/>
    <property type="evidence" value="ECO:0007669"/>
    <property type="project" value="UniProtKB-ARBA"/>
</dbReference>
<evidence type="ECO:0000256" key="1">
    <source>
        <dbReference type="ARBA" id="ARBA00022801"/>
    </source>
</evidence>
<reference evidence="3" key="1">
    <citation type="submission" date="2020-04" db="EMBL/GenBank/DDBJ databases">
        <title>Draft genome resource of the tomato pathogen Pseudocercospora fuligena.</title>
        <authorList>
            <person name="Zaccaron A."/>
        </authorList>
    </citation>
    <scope>NUCLEOTIDE SEQUENCE</scope>
    <source>
        <strain evidence="3">PF001</strain>
    </source>
</reference>
<dbReference type="Pfam" id="PF04185">
    <property type="entry name" value="Phosphoesterase"/>
    <property type="match status" value="1"/>
</dbReference>
<dbReference type="PANTHER" id="PTHR31956:SF1">
    <property type="entry name" value="NON-SPECIFIC PHOSPHOLIPASE C1"/>
    <property type="match status" value="1"/>
</dbReference>
<dbReference type="EMBL" id="JABCIY010000024">
    <property type="protein sequence ID" value="KAF7196686.1"/>
    <property type="molecule type" value="Genomic_DNA"/>
</dbReference>
<keyword evidence="4" id="KW-1185">Reference proteome</keyword>
<dbReference type="OrthoDB" id="3640179at2759"/>
<dbReference type="Gene3D" id="3.40.720.10">
    <property type="entry name" value="Alkaline Phosphatase, subunit A"/>
    <property type="match status" value="2"/>
</dbReference>
<protein>
    <submittedName>
        <fullName evidence="3">Non-hemolytic phospholipase C</fullName>
    </submittedName>
</protein>
<name>A0A8H6RUZ0_9PEZI</name>
<keyword evidence="1" id="KW-0378">Hydrolase</keyword>